<dbReference type="RefSeq" id="WP_008753900.1">
    <property type="nucleotide sequence ID" value="NZ_AJGH01000061.1"/>
</dbReference>
<gene>
    <name evidence="4" type="ORF">HMPREF9970_0682</name>
</gene>
<dbReference type="SMART" id="SM00382">
    <property type="entry name" value="AAA"/>
    <property type="match status" value="1"/>
</dbReference>
<dbReference type="OrthoDB" id="9801958at2"/>
<dbReference type="Proteomes" id="UP000005039">
    <property type="component" value="Unassembled WGS sequence"/>
</dbReference>
<dbReference type="PROSITE" id="PS50893">
    <property type="entry name" value="ABC_TRANSPORTER_2"/>
    <property type="match status" value="1"/>
</dbReference>
<evidence type="ECO:0000313" key="4">
    <source>
        <dbReference type="EMBL" id="EIC95912.1"/>
    </source>
</evidence>
<organism evidence="4 5">
    <name type="scientific">Lachnoanaerobaculum saburreum F0468</name>
    <dbReference type="NCBI Taxonomy" id="1095750"/>
    <lineage>
        <taxon>Bacteria</taxon>
        <taxon>Bacillati</taxon>
        <taxon>Bacillota</taxon>
        <taxon>Clostridia</taxon>
        <taxon>Lachnospirales</taxon>
        <taxon>Lachnospiraceae</taxon>
        <taxon>Lachnoanaerobaculum</taxon>
    </lineage>
</organism>
<protein>
    <submittedName>
        <fullName evidence="4">ABC transporter, ATP-binding protein</fullName>
    </submittedName>
</protein>
<dbReference type="PATRIC" id="fig|1095750.3.peg.1315"/>
<dbReference type="GO" id="GO:0005886">
    <property type="term" value="C:plasma membrane"/>
    <property type="evidence" value="ECO:0007669"/>
    <property type="project" value="TreeGrafter"/>
</dbReference>
<dbReference type="GO" id="GO:0005524">
    <property type="term" value="F:ATP binding"/>
    <property type="evidence" value="ECO:0007669"/>
    <property type="project" value="UniProtKB-KW"/>
</dbReference>
<dbReference type="PANTHER" id="PTHR24220">
    <property type="entry name" value="IMPORT ATP-BINDING PROTEIN"/>
    <property type="match status" value="1"/>
</dbReference>
<evidence type="ECO:0000313" key="5">
    <source>
        <dbReference type="Proteomes" id="UP000005039"/>
    </source>
</evidence>
<dbReference type="Gene3D" id="3.40.50.300">
    <property type="entry name" value="P-loop containing nucleotide triphosphate hydrolases"/>
    <property type="match status" value="1"/>
</dbReference>
<dbReference type="eggNOG" id="COG1136">
    <property type="taxonomic scope" value="Bacteria"/>
</dbReference>
<dbReference type="GO" id="GO:0022857">
    <property type="term" value="F:transmembrane transporter activity"/>
    <property type="evidence" value="ECO:0007669"/>
    <property type="project" value="TreeGrafter"/>
</dbReference>
<comment type="caution">
    <text evidence="4">The sequence shown here is derived from an EMBL/GenBank/DDBJ whole genome shotgun (WGS) entry which is preliminary data.</text>
</comment>
<dbReference type="AlphaFoldDB" id="I0R8A4"/>
<feature type="domain" description="ABC transporter" evidence="3">
    <location>
        <begin position="2"/>
        <end position="221"/>
    </location>
</feature>
<dbReference type="GO" id="GO:0016887">
    <property type="term" value="F:ATP hydrolysis activity"/>
    <property type="evidence" value="ECO:0007669"/>
    <property type="project" value="InterPro"/>
</dbReference>
<keyword evidence="2 4" id="KW-0067">ATP-binding</keyword>
<proteinExistence type="predicted"/>
<dbReference type="InterPro" id="IPR015854">
    <property type="entry name" value="ABC_transpr_LolD-like"/>
</dbReference>
<sequence>MIEMIDIKKRYINSDKNIIDGCTAIFDIGKRYALFGENGSGKTTFVKILGLLDKNFSGTYRINGKEVLSMSGSDIARLRNEVFGFMFQDNKLLENESAYNNIFIPLIYSKRYRYFDRKKRVIEIAEILGIEKLLKKRVFQMSGGEKHLVALARAMVNDPSVLILDEPFSSLSIENRKLIMEYVDNIMDENKILVMVTHDSSIYSDKRYITLNMTEGKLSNIK</sequence>
<dbReference type="InterPro" id="IPR003439">
    <property type="entry name" value="ABC_transporter-like_ATP-bd"/>
</dbReference>
<evidence type="ECO:0000256" key="1">
    <source>
        <dbReference type="ARBA" id="ARBA00022741"/>
    </source>
</evidence>
<reference evidence="4 5" key="1">
    <citation type="submission" date="2012-03" db="EMBL/GenBank/DDBJ databases">
        <authorList>
            <person name="Durkin A.S."/>
            <person name="McCorrison J."/>
            <person name="Torralba M."/>
            <person name="Gillis M."/>
            <person name="Methe B."/>
            <person name="Sutton G."/>
            <person name="Nelson K.E."/>
        </authorList>
    </citation>
    <scope>NUCLEOTIDE SEQUENCE [LARGE SCALE GENOMIC DNA]</scope>
    <source>
        <strain evidence="4 5">F0468</strain>
    </source>
</reference>
<accession>I0R8A4</accession>
<dbReference type="Pfam" id="PF00005">
    <property type="entry name" value="ABC_tran"/>
    <property type="match status" value="1"/>
</dbReference>
<dbReference type="InterPro" id="IPR027417">
    <property type="entry name" value="P-loop_NTPase"/>
</dbReference>
<keyword evidence="1" id="KW-0547">Nucleotide-binding</keyword>
<dbReference type="EMBL" id="AJGH01000061">
    <property type="protein sequence ID" value="EIC95912.1"/>
    <property type="molecule type" value="Genomic_DNA"/>
</dbReference>
<evidence type="ECO:0000256" key="2">
    <source>
        <dbReference type="ARBA" id="ARBA00022840"/>
    </source>
</evidence>
<dbReference type="PANTHER" id="PTHR24220:SF86">
    <property type="entry name" value="ABC TRANSPORTER ABCH.1"/>
    <property type="match status" value="1"/>
</dbReference>
<keyword evidence="5" id="KW-1185">Reference proteome</keyword>
<dbReference type="SUPFAM" id="SSF52540">
    <property type="entry name" value="P-loop containing nucleoside triphosphate hydrolases"/>
    <property type="match status" value="1"/>
</dbReference>
<evidence type="ECO:0000259" key="3">
    <source>
        <dbReference type="PROSITE" id="PS50893"/>
    </source>
</evidence>
<dbReference type="InterPro" id="IPR003593">
    <property type="entry name" value="AAA+_ATPase"/>
</dbReference>
<name>I0R8A4_9FIRM</name>